<dbReference type="InterPro" id="IPR005135">
    <property type="entry name" value="Endo/exonuclease/phosphatase"/>
</dbReference>
<dbReference type="Pfam" id="PF03372">
    <property type="entry name" value="Exo_endo_phos"/>
    <property type="match status" value="1"/>
</dbReference>
<proteinExistence type="predicted"/>
<gene>
    <name evidence="2" type="ORF">V5N11_014158</name>
</gene>
<dbReference type="InterPro" id="IPR036691">
    <property type="entry name" value="Endo/exonu/phosph_ase_sf"/>
</dbReference>
<name>A0ABD0ZQ61_CARAN</name>
<dbReference type="Gene3D" id="3.60.10.10">
    <property type="entry name" value="Endonuclease/exonuclease/phosphatase"/>
    <property type="match status" value="1"/>
</dbReference>
<evidence type="ECO:0000313" key="3">
    <source>
        <dbReference type="Proteomes" id="UP001558713"/>
    </source>
</evidence>
<protein>
    <submittedName>
        <fullName evidence="2">Carbon catabolite repressor-like protein</fullName>
    </submittedName>
</protein>
<dbReference type="EMBL" id="JBANAX010000859">
    <property type="protein sequence ID" value="KAL1191085.1"/>
    <property type="molecule type" value="Genomic_DNA"/>
</dbReference>
<dbReference type="PANTHER" id="PTHR12121:SF78">
    <property type="entry name" value="CARBON CATABOLITE REPRESSOR PROTEIN 4 HOMOLOG 2"/>
    <property type="match status" value="1"/>
</dbReference>
<dbReference type="PANTHER" id="PTHR12121">
    <property type="entry name" value="CARBON CATABOLITE REPRESSOR PROTEIN 4"/>
    <property type="match status" value="1"/>
</dbReference>
<dbReference type="SUPFAM" id="SSF56219">
    <property type="entry name" value="DNase I-like"/>
    <property type="match status" value="1"/>
</dbReference>
<evidence type="ECO:0000259" key="1">
    <source>
        <dbReference type="Pfam" id="PF03372"/>
    </source>
</evidence>
<feature type="domain" description="Endonuclease/exonuclease/phosphatase" evidence="1">
    <location>
        <begin position="222"/>
        <end position="538"/>
    </location>
</feature>
<keyword evidence="3" id="KW-1185">Reference proteome</keyword>
<reference evidence="2 3" key="1">
    <citation type="submission" date="2024-04" db="EMBL/GenBank/DDBJ databases">
        <title>Genome assembly C_amara_ONT_v2.</title>
        <authorList>
            <person name="Yant L."/>
            <person name="Moore C."/>
            <person name="Slenker M."/>
        </authorList>
    </citation>
    <scope>NUCLEOTIDE SEQUENCE [LARGE SCALE GENOMIC DNA]</scope>
    <source>
        <tissue evidence="2">Leaf</tissue>
    </source>
</reference>
<dbReference type="Proteomes" id="UP001558713">
    <property type="component" value="Unassembled WGS sequence"/>
</dbReference>
<evidence type="ECO:0000313" key="2">
    <source>
        <dbReference type="EMBL" id="KAL1191085.1"/>
    </source>
</evidence>
<dbReference type="InterPro" id="IPR050410">
    <property type="entry name" value="CCR4/nocturin_mRNA_transcr"/>
</dbReference>
<comment type="caution">
    <text evidence="2">The sequence shown here is derived from an EMBL/GenBank/DDBJ whole genome shotgun (WGS) entry which is preliminary data.</text>
</comment>
<dbReference type="AlphaFoldDB" id="A0ABD0ZQ61"/>
<accession>A0ABD0ZQ61</accession>
<organism evidence="2 3">
    <name type="scientific">Cardamine amara subsp. amara</name>
    <dbReference type="NCBI Taxonomy" id="228776"/>
    <lineage>
        <taxon>Eukaryota</taxon>
        <taxon>Viridiplantae</taxon>
        <taxon>Streptophyta</taxon>
        <taxon>Embryophyta</taxon>
        <taxon>Tracheophyta</taxon>
        <taxon>Spermatophyta</taxon>
        <taxon>Magnoliopsida</taxon>
        <taxon>eudicotyledons</taxon>
        <taxon>Gunneridae</taxon>
        <taxon>Pentapetalae</taxon>
        <taxon>rosids</taxon>
        <taxon>malvids</taxon>
        <taxon>Brassicales</taxon>
        <taxon>Brassicaceae</taxon>
        <taxon>Cardamineae</taxon>
        <taxon>Cardamine</taxon>
    </lineage>
</organism>
<sequence>MLSVTRMELVDSNLPIVGCELTPKMYVSLTSDTVSTADVLNSVPIEGQFLRYTWYRIESDANAIPCNVHPSEPTTIQCDKCGNSKRFVAQSNHCSPKCYQDAWLSHHKAAHEESLRLGEEDMILPNHVWVGRRLRYQNTDPSFNPKRWMIGHTRTYTPTTKDIGYFLKLECDVICAVTFEDLKRSRTLETSRVVPLPTPFPRNLVPVIGVDVRGKSKPFTVLTYNILSDTSASDKHYGYCQPWARTWTYRKHNLLQEIVGYNADVVCLQEVQNSHLNGFLAPELIRLGYDFRYQRRTDKLDGCATFFKQNKFSFVKDYCIEFDKIAQPFVGVDTLASQRLIQNNIALIAVLQFVDPSGNLQQICVANTRLEVQLVLEGVKQDLKDVMLWQVYRLLKGMSTIAEYSKGIPMIMCGDFNMTPESVPHLLVVTGKVDPSHQDLKYDPNGILKPLAELAHDLPLVSAYSAFSRLPTDAMFAKHKMSVNSSSVEPLFTKCSKEFTGCHDYIFYTANNLSVEGLLELVEQKEVVKNVALPSPQWPSSHIALLAQFSCIPTYK</sequence>